<feature type="compositionally biased region" description="Basic and acidic residues" evidence="1">
    <location>
        <begin position="59"/>
        <end position="86"/>
    </location>
</feature>
<evidence type="ECO:0000313" key="2">
    <source>
        <dbReference type="EMBL" id="KAG7354511.1"/>
    </source>
</evidence>
<reference evidence="2" key="2">
    <citation type="submission" date="2021-04" db="EMBL/GenBank/DDBJ databases">
        <authorList>
            <person name="Podell S."/>
        </authorList>
    </citation>
    <scope>NUCLEOTIDE SEQUENCE</scope>
    <source>
        <strain evidence="2">Hildebrandi</strain>
    </source>
</reference>
<accession>A0A9K3L494</accession>
<reference evidence="2" key="1">
    <citation type="journal article" date="2021" name="Sci. Rep.">
        <title>Diploid genomic architecture of Nitzschia inconspicua, an elite biomass production diatom.</title>
        <authorList>
            <person name="Oliver A."/>
            <person name="Podell S."/>
            <person name="Pinowska A."/>
            <person name="Traller J.C."/>
            <person name="Smith S.R."/>
            <person name="McClure R."/>
            <person name="Beliaev A."/>
            <person name="Bohutskyi P."/>
            <person name="Hill E.A."/>
            <person name="Rabines A."/>
            <person name="Zheng H."/>
            <person name="Allen L.Z."/>
            <person name="Kuo A."/>
            <person name="Grigoriev I.V."/>
            <person name="Allen A.E."/>
            <person name="Hazlebeck D."/>
            <person name="Allen E.E."/>
        </authorList>
    </citation>
    <scope>NUCLEOTIDE SEQUENCE</scope>
    <source>
        <strain evidence="2">Hildebrandi</strain>
    </source>
</reference>
<comment type="caution">
    <text evidence="2">The sequence shown here is derived from an EMBL/GenBank/DDBJ whole genome shotgun (WGS) entry which is preliminary data.</text>
</comment>
<feature type="compositionally biased region" description="Low complexity" evidence="1">
    <location>
        <begin position="210"/>
        <end position="221"/>
    </location>
</feature>
<dbReference type="EMBL" id="JAGRRH010000016">
    <property type="protein sequence ID" value="KAG7354511.1"/>
    <property type="molecule type" value="Genomic_DNA"/>
</dbReference>
<evidence type="ECO:0000313" key="3">
    <source>
        <dbReference type="Proteomes" id="UP000693970"/>
    </source>
</evidence>
<dbReference type="AlphaFoldDB" id="A0A9K3L494"/>
<evidence type="ECO:0008006" key="4">
    <source>
        <dbReference type="Google" id="ProtNLM"/>
    </source>
</evidence>
<keyword evidence="3" id="KW-1185">Reference proteome</keyword>
<gene>
    <name evidence="2" type="ORF">IV203_003867</name>
</gene>
<feature type="region of interest" description="Disordered" evidence="1">
    <location>
        <begin position="17"/>
        <end position="109"/>
    </location>
</feature>
<feature type="compositionally biased region" description="Basic and acidic residues" evidence="1">
    <location>
        <begin position="20"/>
        <end position="39"/>
    </location>
</feature>
<proteinExistence type="predicted"/>
<feature type="compositionally biased region" description="Basic and acidic residues" evidence="1">
    <location>
        <begin position="250"/>
        <end position="260"/>
    </location>
</feature>
<evidence type="ECO:0000256" key="1">
    <source>
        <dbReference type="SAM" id="MobiDB-lite"/>
    </source>
</evidence>
<dbReference type="Proteomes" id="UP000693970">
    <property type="component" value="Unassembled WGS sequence"/>
</dbReference>
<sequence length="273" mass="31790">MSGRLIILSKKSYCPWNPKNLERVERDEKEHREQQERNAKQQSNEEAQTRLKRLRKRSRGDGGHNDSTQERFNLFEKEEQESHTHVQQEGLLPENQAKRDNNSGVICGGRVQKRKTNSDFPKRNDEVPFYLKSTFDLSRDITLKETRLKEHLDPMKEFQASHTQCHRKPSTSGSSEILSNLNDHTAKKTGWGVEESQKSGIQPNDKILRIDSSSSSLSSSQRRARKRKHKKDKKKKKEESRKHYKRYRAERREVTGRNGEECLGSHQVQSTAG</sequence>
<protein>
    <recommendedName>
        <fullName evidence="4">CBF1-interacting co-repressor CIR N-terminal domain-containing protein</fullName>
    </recommendedName>
</protein>
<feature type="compositionally biased region" description="Polar residues" evidence="1">
    <location>
        <begin position="170"/>
        <end position="183"/>
    </location>
</feature>
<feature type="compositionally biased region" description="Basic residues" evidence="1">
    <location>
        <begin position="222"/>
        <end position="249"/>
    </location>
</feature>
<dbReference type="OrthoDB" id="49301at2759"/>
<organism evidence="2 3">
    <name type="scientific">Nitzschia inconspicua</name>
    <dbReference type="NCBI Taxonomy" id="303405"/>
    <lineage>
        <taxon>Eukaryota</taxon>
        <taxon>Sar</taxon>
        <taxon>Stramenopiles</taxon>
        <taxon>Ochrophyta</taxon>
        <taxon>Bacillariophyta</taxon>
        <taxon>Bacillariophyceae</taxon>
        <taxon>Bacillariophycidae</taxon>
        <taxon>Bacillariales</taxon>
        <taxon>Bacillariaceae</taxon>
        <taxon>Nitzschia</taxon>
    </lineage>
</organism>
<name>A0A9K3L494_9STRA</name>
<feature type="region of interest" description="Disordered" evidence="1">
    <location>
        <begin position="157"/>
        <end position="273"/>
    </location>
</feature>